<organism evidence="1 2">
    <name type="scientific">Balneatrix alpica</name>
    <dbReference type="NCBI Taxonomy" id="75684"/>
    <lineage>
        <taxon>Bacteria</taxon>
        <taxon>Pseudomonadati</taxon>
        <taxon>Pseudomonadota</taxon>
        <taxon>Gammaproteobacteria</taxon>
        <taxon>Oceanospirillales</taxon>
        <taxon>Balneatrichaceae</taxon>
        <taxon>Balneatrix</taxon>
    </lineage>
</organism>
<protein>
    <submittedName>
        <fullName evidence="1">Uncharacterized protein</fullName>
    </submittedName>
</protein>
<gene>
    <name evidence="1" type="ORF">ACFFLH_05390</name>
</gene>
<keyword evidence="2" id="KW-1185">Reference proteome</keyword>
<accession>A0ABV5Z972</accession>
<dbReference type="EMBL" id="JBHLZN010000001">
    <property type="protein sequence ID" value="MFB9885836.1"/>
    <property type="molecule type" value="Genomic_DNA"/>
</dbReference>
<evidence type="ECO:0000313" key="1">
    <source>
        <dbReference type="EMBL" id="MFB9885836.1"/>
    </source>
</evidence>
<sequence>MIYTDEQFVQAFTDLSLPGEVFNHLSHVRLAWLYLQQGDFTQQAARLAQDIQRYATHLGAADKFHATLTYALAKMIHQRQQQGQYDSWQAFIIEHAELVSDAQALVANHYSAELLASAEAKARVLNPDLAPL</sequence>
<name>A0ABV5Z972_9GAMM</name>
<dbReference type="Proteomes" id="UP001589628">
    <property type="component" value="Unassembled WGS sequence"/>
</dbReference>
<reference evidence="1 2" key="1">
    <citation type="submission" date="2024-09" db="EMBL/GenBank/DDBJ databases">
        <authorList>
            <person name="Sun Q."/>
            <person name="Mori K."/>
        </authorList>
    </citation>
    <scope>NUCLEOTIDE SEQUENCE [LARGE SCALE GENOMIC DNA]</scope>
    <source>
        <strain evidence="1 2">ATCC 51285</strain>
    </source>
</reference>
<comment type="caution">
    <text evidence="1">The sequence shown here is derived from an EMBL/GenBank/DDBJ whole genome shotgun (WGS) entry which is preliminary data.</text>
</comment>
<evidence type="ECO:0000313" key="2">
    <source>
        <dbReference type="Proteomes" id="UP001589628"/>
    </source>
</evidence>
<dbReference type="RefSeq" id="WP_051527839.1">
    <property type="nucleotide sequence ID" value="NZ_JBHLZN010000001.1"/>
</dbReference>
<proteinExistence type="predicted"/>